<evidence type="ECO:0000313" key="6">
    <source>
        <dbReference type="Proteomes" id="UP000295087"/>
    </source>
</evidence>
<dbReference type="InterPro" id="IPR006204">
    <property type="entry name" value="GHMP_kinase_N_dom"/>
</dbReference>
<dbReference type="SUPFAM" id="SSF54211">
    <property type="entry name" value="Ribosomal protein S5 domain 2-like"/>
    <property type="match status" value="1"/>
</dbReference>
<evidence type="ECO:0000256" key="1">
    <source>
        <dbReference type="ARBA" id="ARBA00022679"/>
    </source>
</evidence>
<evidence type="ECO:0000259" key="4">
    <source>
        <dbReference type="Pfam" id="PF08544"/>
    </source>
</evidence>
<reference evidence="5 6" key="1">
    <citation type="submission" date="2019-03" db="EMBL/GenBank/DDBJ databases">
        <title>Genomic Encyclopedia of Type Strains, Phase IV (KMG-IV): sequencing the most valuable type-strain genomes for metagenomic binning, comparative biology and taxonomic classification.</title>
        <authorList>
            <person name="Goeker M."/>
        </authorList>
    </citation>
    <scope>NUCLEOTIDE SEQUENCE [LARGE SCALE GENOMIC DNA]</scope>
    <source>
        <strain evidence="5 6">DSM 44496</strain>
    </source>
</reference>
<dbReference type="Pfam" id="PF00288">
    <property type="entry name" value="GHMP_kinases_N"/>
    <property type="match status" value="1"/>
</dbReference>
<proteinExistence type="predicted"/>
<dbReference type="InterPro" id="IPR012363">
    <property type="entry name" value="PduX"/>
</dbReference>
<dbReference type="PIRSF" id="PIRSF033887">
    <property type="entry name" value="PduX"/>
    <property type="match status" value="1"/>
</dbReference>
<dbReference type="Pfam" id="PF08544">
    <property type="entry name" value="GHMP_kinases_C"/>
    <property type="match status" value="1"/>
</dbReference>
<sequence length="328" mass="35096">MTDPRHPVREWRTPFVEHRTPLTTDTPGIGVGRANGSCGELMQGVLDGDRHFLVTLPIQRGSVAVFEPGGDDITVVPGHKSKARRLASVMVARSRVLRGGRLTVRSELPEGKGLASSTADLVATARAVADAEGRTVGLTELEADLRAIEPSDGVMYPGTVAYFHREVRLHTRLGALPPLTIVTGDEGGVVDTVEFNRTEPSFGPGHQREYAGLLDELGVAIVRGDVTAIGAVATRSAVLSAAFRHRPHLDSTIREARALGAVGVVVAHSGTTTGILLSENDRDYRTKLAAAEQLCASFGCAVSVHHTRRPVRGHRLPHERLPSRELPA</sequence>
<accession>A0A4R6NY06</accession>
<dbReference type="InterPro" id="IPR014721">
    <property type="entry name" value="Ribsml_uS5_D2-typ_fold_subgr"/>
</dbReference>
<dbReference type="InterPro" id="IPR020568">
    <property type="entry name" value="Ribosomal_Su5_D2-typ_SF"/>
</dbReference>
<evidence type="ECO:0000259" key="3">
    <source>
        <dbReference type="Pfam" id="PF00288"/>
    </source>
</evidence>
<dbReference type="EMBL" id="SNXK01000013">
    <property type="protein sequence ID" value="TDP29355.1"/>
    <property type="molecule type" value="Genomic_DNA"/>
</dbReference>
<evidence type="ECO:0000313" key="5">
    <source>
        <dbReference type="EMBL" id="TDP29355.1"/>
    </source>
</evidence>
<organism evidence="5 6">
    <name type="scientific">Nocardia ignorata</name>
    <dbReference type="NCBI Taxonomy" id="145285"/>
    <lineage>
        <taxon>Bacteria</taxon>
        <taxon>Bacillati</taxon>
        <taxon>Actinomycetota</taxon>
        <taxon>Actinomycetes</taxon>
        <taxon>Mycobacteriales</taxon>
        <taxon>Nocardiaceae</taxon>
        <taxon>Nocardia</taxon>
    </lineage>
</organism>
<keyword evidence="6" id="KW-1185">Reference proteome</keyword>
<feature type="domain" description="GHMP kinase N-terminal" evidence="3">
    <location>
        <begin position="91"/>
        <end position="146"/>
    </location>
</feature>
<keyword evidence="1" id="KW-0808">Transferase</keyword>
<comment type="caution">
    <text evidence="5">The sequence shown here is derived from an EMBL/GenBank/DDBJ whole genome shotgun (WGS) entry which is preliminary data.</text>
</comment>
<protein>
    <submittedName>
        <fullName evidence="5">Threonine kinase</fullName>
    </submittedName>
</protein>
<dbReference type="GO" id="GO:0016301">
    <property type="term" value="F:kinase activity"/>
    <property type="evidence" value="ECO:0007669"/>
    <property type="project" value="UniProtKB-KW"/>
</dbReference>
<dbReference type="Gene3D" id="3.30.230.10">
    <property type="match status" value="1"/>
</dbReference>
<name>A0A4R6NY06_NOCIG</name>
<dbReference type="Proteomes" id="UP000295087">
    <property type="component" value="Unassembled WGS sequence"/>
</dbReference>
<dbReference type="RefSeq" id="WP_067496940.1">
    <property type="nucleotide sequence ID" value="NZ_SNXK01000013.1"/>
</dbReference>
<feature type="domain" description="GHMP kinase C-terminal" evidence="4">
    <location>
        <begin position="220"/>
        <end position="282"/>
    </location>
</feature>
<dbReference type="GO" id="GO:0005524">
    <property type="term" value="F:ATP binding"/>
    <property type="evidence" value="ECO:0007669"/>
    <property type="project" value="InterPro"/>
</dbReference>
<gene>
    <name evidence="5" type="ORF">DFR75_11324</name>
</gene>
<keyword evidence="2 5" id="KW-0418">Kinase</keyword>
<dbReference type="InterPro" id="IPR013750">
    <property type="entry name" value="GHMP_kinase_C_dom"/>
</dbReference>
<evidence type="ECO:0000256" key="2">
    <source>
        <dbReference type="ARBA" id="ARBA00022777"/>
    </source>
</evidence>
<dbReference type="AlphaFoldDB" id="A0A4R6NY06"/>